<evidence type="ECO:0000259" key="2">
    <source>
        <dbReference type="PROSITE" id="PS50011"/>
    </source>
</evidence>
<evidence type="ECO:0000313" key="3">
    <source>
        <dbReference type="EMBL" id="KAI7755790.1"/>
    </source>
</evidence>
<dbReference type="SUPFAM" id="SSF56112">
    <property type="entry name" value="Protein kinase-like (PK-like)"/>
    <property type="match status" value="1"/>
</dbReference>
<dbReference type="PANTHER" id="PTHR27006:SF616">
    <property type="entry name" value="CYSTEINE-RICH RECEPTOR-LIKE PROTEIN KINASE 10"/>
    <property type="match status" value="1"/>
</dbReference>
<dbReference type="EMBL" id="JAMZMK010000816">
    <property type="protein sequence ID" value="KAI7755790.1"/>
    <property type="molecule type" value="Genomic_DNA"/>
</dbReference>
<protein>
    <recommendedName>
        <fullName evidence="2">Protein kinase domain-containing protein</fullName>
    </recommendedName>
</protein>
<reference evidence="3" key="1">
    <citation type="submission" date="2022-06" db="EMBL/GenBank/DDBJ databases">
        <title>Uncovering the hologenomic basis of an extraordinary plant invasion.</title>
        <authorList>
            <person name="Bieker V.C."/>
            <person name="Martin M.D."/>
            <person name="Gilbert T."/>
            <person name="Hodgins K."/>
            <person name="Battlay P."/>
            <person name="Petersen B."/>
            <person name="Wilson J."/>
        </authorList>
    </citation>
    <scope>NUCLEOTIDE SEQUENCE</scope>
    <source>
        <strain evidence="3">AA19_3_7</strain>
        <tissue evidence="3">Leaf</tissue>
    </source>
</reference>
<accession>A0AAD5DA88</accession>
<dbReference type="Gene3D" id="1.10.510.10">
    <property type="entry name" value="Transferase(Phosphotransferase) domain 1"/>
    <property type="match status" value="1"/>
</dbReference>
<dbReference type="FunFam" id="1.10.510.10:FF:001722">
    <property type="entry name" value="G-type lectin S-receptor-like serine/threonine-protein kinase B120"/>
    <property type="match status" value="1"/>
</dbReference>
<proteinExistence type="predicted"/>
<dbReference type="GO" id="GO:0004672">
    <property type="term" value="F:protein kinase activity"/>
    <property type="evidence" value="ECO:0007669"/>
    <property type="project" value="InterPro"/>
</dbReference>
<dbReference type="GO" id="GO:0005524">
    <property type="term" value="F:ATP binding"/>
    <property type="evidence" value="ECO:0007669"/>
    <property type="project" value="InterPro"/>
</dbReference>
<dbReference type="PROSITE" id="PS50011">
    <property type="entry name" value="PROTEIN_KINASE_DOM"/>
    <property type="match status" value="1"/>
</dbReference>
<evidence type="ECO:0000313" key="4">
    <source>
        <dbReference type="Proteomes" id="UP001206925"/>
    </source>
</evidence>
<comment type="caution">
    <text evidence="3">The sequence shown here is derived from an EMBL/GenBank/DDBJ whole genome shotgun (WGS) entry which is preliminary data.</text>
</comment>
<dbReference type="AlphaFoldDB" id="A0AAD5DA88"/>
<dbReference type="Proteomes" id="UP001206925">
    <property type="component" value="Unassembled WGS sequence"/>
</dbReference>
<dbReference type="InterPro" id="IPR011009">
    <property type="entry name" value="Kinase-like_dom_sf"/>
</dbReference>
<feature type="domain" description="Protein kinase" evidence="2">
    <location>
        <begin position="1"/>
        <end position="132"/>
    </location>
</feature>
<keyword evidence="4" id="KW-1185">Reference proteome</keyword>
<organism evidence="3 4">
    <name type="scientific">Ambrosia artemisiifolia</name>
    <name type="common">Common ragweed</name>
    <dbReference type="NCBI Taxonomy" id="4212"/>
    <lineage>
        <taxon>Eukaryota</taxon>
        <taxon>Viridiplantae</taxon>
        <taxon>Streptophyta</taxon>
        <taxon>Embryophyta</taxon>
        <taxon>Tracheophyta</taxon>
        <taxon>Spermatophyta</taxon>
        <taxon>Magnoliopsida</taxon>
        <taxon>eudicotyledons</taxon>
        <taxon>Gunneridae</taxon>
        <taxon>Pentapetalae</taxon>
        <taxon>asterids</taxon>
        <taxon>campanulids</taxon>
        <taxon>Asterales</taxon>
        <taxon>Asteraceae</taxon>
        <taxon>Asteroideae</taxon>
        <taxon>Heliantheae alliance</taxon>
        <taxon>Heliantheae</taxon>
        <taxon>Ambrosia</taxon>
    </lineage>
</organism>
<dbReference type="InterPro" id="IPR000719">
    <property type="entry name" value="Prot_kinase_dom"/>
</dbReference>
<dbReference type="InterPro" id="IPR001245">
    <property type="entry name" value="Ser-Thr/Tyr_kinase_cat_dom"/>
</dbReference>
<feature type="region of interest" description="Disordered" evidence="1">
    <location>
        <begin position="136"/>
        <end position="160"/>
    </location>
</feature>
<name>A0AAD5DA88_AMBAR</name>
<dbReference type="PANTHER" id="PTHR27006">
    <property type="entry name" value="PROMASTIGOTE SURFACE ANTIGEN PROTEIN PSA"/>
    <property type="match status" value="1"/>
</dbReference>
<sequence length="160" mass="17644">MNLTRLVICTSGYMAPEYALHGLFSVKSDVYSFGVLLLEIVTGHNNHSFQDGVVIEDLLSHAWKCWRNGKALGLIDSTLLDGRNSIRDMIRCIHIGLLCVQEEASNRPTMASIVLMLASSSITLAIPSEPAFFMHSGQNPSQRRSVLKDYTSTTSNSNNL</sequence>
<evidence type="ECO:0000256" key="1">
    <source>
        <dbReference type="SAM" id="MobiDB-lite"/>
    </source>
</evidence>
<gene>
    <name evidence="3" type="ORF">M8C21_014914</name>
</gene>
<dbReference type="Pfam" id="PF07714">
    <property type="entry name" value="PK_Tyr_Ser-Thr"/>
    <property type="match status" value="1"/>
</dbReference>